<dbReference type="InterPro" id="IPR036615">
    <property type="entry name" value="Mur_ligase_C_dom_sf"/>
</dbReference>
<dbReference type="InterPro" id="IPR050061">
    <property type="entry name" value="MurCDEF_pg_biosynth"/>
</dbReference>
<dbReference type="Proteomes" id="UP001198901">
    <property type="component" value="Unassembled WGS sequence"/>
</dbReference>
<dbReference type="GO" id="GO:0016874">
    <property type="term" value="F:ligase activity"/>
    <property type="evidence" value="ECO:0007669"/>
    <property type="project" value="UniProtKB-KW"/>
</dbReference>
<organism evidence="3 4">
    <name type="scientific">Winogradskyella alexanderae</name>
    <dbReference type="NCBI Taxonomy" id="2877123"/>
    <lineage>
        <taxon>Bacteria</taxon>
        <taxon>Pseudomonadati</taxon>
        <taxon>Bacteroidota</taxon>
        <taxon>Flavobacteriia</taxon>
        <taxon>Flavobacteriales</taxon>
        <taxon>Flavobacteriaceae</taxon>
        <taxon>Winogradskyella</taxon>
    </lineage>
</organism>
<dbReference type="PANTHER" id="PTHR43445:SF5">
    <property type="entry name" value="UDP-N-ACETYLMURAMATE--L-ALANYL-GAMMA-D-GLUTAMYL-MESO-2,6-DIAMINOHEPTANDIOATE LIGASE"/>
    <property type="match status" value="1"/>
</dbReference>
<dbReference type="EMBL" id="JAIUJR010000010">
    <property type="protein sequence ID" value="MCA0133607.1"/>
    <property type="molecule type" value="Genomic_DNA"/>
</dbReference>
<keyword evidence="3" id="KW-0436">Ligase</keyword>
<dbReference type="SUPFAM" id="SSF53623">
    <property type="entry name" value="MurD-like peptide ligases, catalytic domain"/>
    <property type="match status" value="1"/>
</dbReference>
<evidence type="ECO:0000259" key="2">
    <source>
        <dbReference type="Pfam" id="PF08245"/>
    </source>
</evidence>
<comment type="caution">
    <text evidence="3">The sequence shown here is derived from an EMBL/GenBank/DDBJ whole genome shotgun (WGS) entry which is preliminary data.</text>
</comment>
<dbReference type="RefSeq" id="WP_224530883.1">
    <property type="nucleotide sequence ID" value="NZ_JAIUJR010000010.1"/>
</dbReference>
<dbReference type="SUPFAM" id="SSF51984">
    <property type="entry name" value="MurCD N-terminal domain"/>
    <property type="match status" value="1"/>
</dbReference>
<dbReference type="InterPro" id="IPR013221">
    <property type="entry name" value="Mur_ligase_cen"/>
</dbReference>
<evidence type="ECO:0000313" key="3">
    <source>
        <dbReference type="EMBL" id="MCA0133607.1"/>
    </source>
</evidence>
<dbReference type="Pfam" id="PF08245">
    <property type="entry name" value="Mur_ligase_M"/>
    <property type="match status" value="1"/>
</dbReference>
<dbReference type="SUPFAM" id="SSF53244">
    <property type="entry name" value="MurD-like peptide ligases, peptide-binding domain"/>
    <property type="match status" value="1"/>
</dbReference>
<evidence type="ECO:0000259" key="1">
    <source>
        <dbReference type="Pfam" id="PF01225"/>
    </source>
</evidence>
<dbReference type="Pfam" id="PF01225">
    <property type="entry name" value="Mur_ligase"/>
    <property type="match status" value="1"/>
</dbReference>
<feature type="domain" description="Mur ligase central" evidence="2">
    <location>
        <begin position="108"/>
        <end position="280"/>
    </location>
</feature>
<dbReference type="Gene3D" id="3.90.190.20">
    <property type="entry name" value="Mur ligase, C-terminal domain"/>
    <property type="match status" value="1"/>
</dbReference>
<dbReference type="Gene3D" id="3.40.50.720">
    <property type="entry name" value="NAD(P)-binding Rossmann-like Domain"/>
    <property type="match status" value="1"/>
</dbReference>
<name>A0ABS7XU98_9FLAO</name>
<reference evidence="4" key="1">
    <citation type="submission" date="2023-07" db="EMBL/GenBank/DDBJ databases">
        <authorList>
            <person name="Yue Y."/>
        </authorList>
    </citation>
    <scope>NUCLEOTIDE SEQUENCE [LARGE SCALE GENOMIC DNA]</scope>
    <source>
        <strain evidence="4">D23</strain>
    </source>
</reference>
<protein>
    <submittedName>
        <fullName evidence="3">Mur ligase domain-containing protein</fullName>
    </submittedName>
</protein>
<dbReference type="Gene3D" id="3.40.1190.10">
    <property type="entry name" value="Mur-like, catalytic domain"/>
    <property type="match status" value="1"/>
</dbReference>
<dbReference type="InterPro" id="IPR036565">
    <property type="entry name" value="Mur-like_cat_sf"/>
</dbReference>
<feature type="domain" description="Mur ligase N-terminal catalytic" evidence="1">
    <location>
        <begin position="3"/>
        <end position="102"/>
    </location>
</feature>
<dbReference type="InterPro" id="IPR000713">
    <property type="entry name" value="Mur_ligase_N"/>
</dbReference>
<proteinExistence type="predicted"/>
<accession>A0ABS7XU98</accession>
<gene>
    <name evidence="3" type="ORF">LBU54_13510</name>
</gene>
<dbReference type="PANTHER" id="PTHR43445">
    <property type="entry name" value="UDP-N-ACETYLMURAMATE--L-ALANINE LIGASE-RELATED"/>
    <property type="match status" value="1"/>
</dbReference>
<sequence length="450" mass="50876">MNVHFIAIGGAAMHNLALALQNKGYNVTGSDDTIFDPSKSRLEAKGLLPKEFGWFPEKITGDLDAIVLGMHAKADNPELLKAQELGLKIYSYPEFLFEQSKHKTRVVIGGSHGKTTITSMILHVMHYHDKDVDFMVGAQLEGFDVMVKLTEYNDFIVLEGDEYLSSPIDRRPKFHLYKPNIALLSGIAWDHINVFPTYENYVEQFKIFVDSIVRGGSINYNEEDEEVKRIVLESENQIRKLPYQTPEYSVEEGTTMLETPDGPMPIEIFGAHNLNNLAGAKWICQHMGVDEDDFYEAISTFTGASKRLEKIAETNNSVAYKDFAHSPSKVEATTKAVKNQYSDRTLVACLELHTYSSLNSEFLKEYKGALDQADVAVVFYSPHAVEIKKLEEVTHNQIASAFQRDDLIIYTNPEDFKNFLFSQNFENKSLLLMSSGNYGGLNFNELKDLF</sequence>
<keyword evidence="4" id="KW-1185">Reference proteome</keyword>
<evidence type="ECO:0000313" key="4">
    <source>
        <dbReference type="Proteomes" id="UP001198901"/>
    </source>
</evidence>